<evidence type="ECO:0000313" key="2">
    <source>
        <dbReference type="EMBL" id="TYS59150.1"/>
    </source>
</evidence>
<dbReference type="KEGG" id="bhk:B4U37_15690"/>
<name>A0A1Y0CQW7_9BACI</name>
<dbReference type="InterPro" id="IPR025029">
    <property type="entry name" value="DUF3918"/>
</dbReference>
<dbReference type="EMBL" id="CP020880">
    <property type="protein sequence ID" value="ART77404.1"/>
    <property type="molecule type" value="Genomic_DNA"/>
</dbReference>
<reference evidence="1 4" key="1">
    <citation type="submission" date="2017-04" db="EMBL/GenBank/DDBJ databases">
        <title>Complete Genome Sequence of the Bacillus horikoshii 20a strain from Cuatro Cienegas, Coahuila, Mexico.</title>
        <authorList>
            <person name="Zarza E."/>
            <person name="Alcaraz L.D."/>
            <person name="Aguilar-Salinas B."/>
            <person name="Islas A."/>
            <person name="Olmedo-Alvarez G."/>
        </authorList>
    </citation>
    <scope>NUCLEOTIDE SEQUENCE [LARGE SCALE GENOMIC DNA]</scope>
    <source>
        <strain evidence="1 4">20a</strain>
    </source>
</reference>
<dbReference type="EMBL" id="VTET01000007">
    <property type="protein sequence ID" value="TYS71279.1"/>
    <property type="molecule type" value="Genomic_DNA"/>
</dbReference>
<evidence type="ECO:0000313" key="3">
    <source>
        <dbReference type="EMBL" id="TYS71279.1"/>
    </source>
</evidence>
<reference evidence="5 6" key="2">
    <citation type="submission" date="2019-08" db="EMBL/GenBank/DDBJ databases">
        <title>Bacillus genomes from the desert of Cuatro Cienegas, Coahuila.</title>
        <authorList>
            <person name="Olmedo-Alvarez G."/>
        </authorList>
    </citation>
    <scope>NUCLEOTIDE SEQUENCE [LARGE SCALE GENOMIC DNA]</scope>
    <source>
        <strain evidence="2 5">CH88_3T</strain>
        <strain evidence="3 6">CH98b_3T</strain>
    </source>
</reference>
<dbReference type="RefSeq" id="WP_010196047.1">
    <property type="nucleotide sequence ID" value="NZ_CP020880.1"/>
</dbReference>
<accession>A0A1Y0CQW7</accession>
<dbReference type="OrthoDB" id="2910891at2"/>
<dbReference type="GeneID" id="96739859"/>
<keyword evidence="4" id="KW-1185">Reference proteome</keyword>
<dbReference type="Proteomes" id="UP000323393">
    <property type="component" value="Unassembled WGS sequence"/>
</dbReference>
<dbReference type="EMBL" id="VTEU01000003">
    <property type="protein sequence ID" value="TYS59150.1"/>
    <property type="molecule type" value="Genomic_DNA"/>
</dbReference>
<protein>
    <submittedName>
        <fullName evidence="2">DUF3918 domain-containing protein</fullName>
    </submittedName>
</protein>
<sequence>MNRAMTSLLMIGLGAAATRLSRNNDVQNFLGDMTSKRNMKKMRKQAKKLFS</sequence>
<dbReference type="AlphaFoldDB" id="A0A1Y0CQW7"/>
<gene>
    <name evidence="1" type="ORF">B4U37_15690</name>
    <name evidence="2" type="ORF">FZC74_10455</name>
    <name evidence="3" type="ORF">FZC75_14750</name>
</gene>
<dbReference type="Pfam" id="PF13056">
    <property type="entry name" value="DUF3918"/>
    <property type="match status" value="2"/>
</dbReference>
<evidence type="ECO:0000313" key="5">
    <source>
        <dbReference type="Proteomes" id="UP000323393"/>
    </source>
</evidence>
<proteinExistence type="predicted"/>
<organism evidence="2 5">
    <name type="scientific">Sutcliffiella horikoshii</name>
    <dbReference type="NCBI Taxonomy" id="79883"/>
    <lineage>
        <taxon>Bacteria</taxon>
        <taxon>Bacillati</taxon>
        <taxon>Bacillota</taxon>
        <taxon>Bacilli</taxon>
        <taxon>Bacillales</taxon>
        <taxon>Bacillaceae</taxon>
        <taxon>Sutcliffiella</taxon>
    </lineage>
</organism>
<evidence type="ECO:0000313" key="4">
    <source>
        <dbReference type="Proteomes" id="UP000195573"/>
    </source>
</evidence>
<evidence type="ECO:0000313" key="1">
    <source>
        <dbReference type="EMBL" id="ART77404.1"/>
    </source>
</evidence>
<evidence type="ECO:0000313" key="6">
    <source>
        <dbReference type="Proteomes" id="UP000324517"/>
    </source>
</evidence>
<dbReference type="Proteomes" id="UP000324517">
    <property type="component" value="Unassembled WGS sequence"/>
</dbReference>
<dbReference type="Proteomes" id="UP000195573">
    <property type="component" value="Chromosome"/>
</dbReference>